<organism evidence="3">
    <name type="scientific">Soboliphyme baturini</name>
    <dbReference type="NCBI Taxonomy" id="241478"/>
    <lineage>
        <taxon>Eukaryota</taxon>
        <taxon>Metazoa</taxon>
        <taxon>Ecdysozoa</taxon>
        <taxon>Nematoda</taxon>
        <taxon>Enoplea</taxon>
        <taxon>Dorylaimia</taxon>
        <taxon>Dioctophymatida</taxon>
        <taxon>Dioctophymatoidea</taxon>
        <taxon>Soboliphymatidae</taxon>
        <taxon>Soboliphyme</taxon>
    </lineage>
</organism>
<protein>
    <submittedName>
        <fullName evidence="3">MSP domain-containing protein</fullName>
    </submittedName>
</protein>
<proteinExistence type="predicted"/>
<gene>
    <name evidence="1" type="ORF">SBAD_LOCUS10638</name>
</gene>
<keyword evidence="2" id="KW-1185">Reference proteome</keyword>
<dbReference type="Proteomes" id="UP000270296">
    <property type="component" value="Unassembled WGS sequence"/>
</dbReference>
<evidence type="ECO:0000313" key="1">
    <source>
        <dbReference type="EMBL" id="VDP33455.1"/>
    </source>
</evidence>
<accession>A0A183J440</accession>
<evidence type="ECO:0000313" key="3">
    <source>
        <dbReference type="WBParaSite" id="SBAD_0001100801-mRNA-1"/>
    </source>
</evidence>
<dbReference type="WBParaSite" id="SBAD_0001100801-mRNA-1">
    <property type="protein sequence ID" value="SBAD_0001100801-mRNA-1"/>
    <property type="gene ID" value="SBAD_0001100801"/>
</dbReference>
<name>A0A183J440_9BILA</name>
<evidence type="ECO:0000313" key="2">
    <source>
        <dbReference type="Proteomes" id="UP000270296"/>
    </source>
</evidence>
<sequence length="101" mass="11189">MYNDDALFVIATSCLIEVTVIRSDRSPFNWAALVTTVAQDNLSECGVMQPTEKAAQMFTVKRVHGAPDADASFIQWRGDVPTDATQRRTNVRTQTVSLNVK</sequence>
<dbReference type="EMBL" id="UZAM01014351">
    <property type="protein sequence ID" value="VDP33455.1"/>
    <property type="molecule type" value="Genomic_DNA"/>
</dbReference>
<reference evidence="3" key="1">
    <citation type="submission" date="2016-06" db="UniProtKB">
        <authorList>
            <consortium name="WormBaseParasite"/>
        </authorList>
    </citation>
    <scope>IDENTIFICATION</scope>
</reference>
<reference evidence="1 2" key="2">
    <citation type="submission" date="2018-11" db="EMBL/GenBank/DDBJ databases">
        <authorList>
            <consortium name="Pathogen Informatics"/>
        </authorList>
    </citation>
    <scope>NUCLEOTIDE SEQUENCE [LARGE SCALE GENOMIC DNA]</scope>
</reference>
<dbReference type="AlphaFoldDB" id="A0A183J440"/>